<keyword evidence="5 6" id="KW-0720">Serine protease</keyword>
<dbReference type="Gene3D" id="3.40.50.200">
    <property type="entry name" value="Peptidase S8/S53 domain"/>
    <property type="match status" value="1"/>
</dbReference>
<keyword evidence="4 6" id="KW-0378">Hydrolase</keyword>
<dbReference type="PROSITE" id="PS00138">
    <property type="entry name" value="SUBTILASE_SER"/>
    <property type="match status" value="1"/>
</dbReference>
<evidence type="ECO:0000256" key="6">
    <source>
        <dbReference type="PROSITE-ProRule" id="PRU01240"/>
    </source>
</evidence>
<evidence type="ECO:0000313" key="13">
    <source>
        <dbReference type="Proteomes" id="UP001278050"/>
    </source>
</evidence>
<dbReference type="PANTHER" id="PTHR43399:SF4">
    <property type="entry name" value="CELL WALL-ASSOCIATED PROTEASE"/>
    <property type="match status" value="1"/>
</dbReference>
<evidence type="ECO:0000256" key="4">
    <source>
        <dbReference type="ARBA" id="ARBA00022801"/>
    </source>
</evidence>
<dbReference type="PANTHER" id="PTHR43399">
    <property type="entry name" value="SUBTILISIN-RELATED"/>
    <property type="match status" value="1"/>
</dbReference>
<evidence type="ECO:0000313" key="10">
    <source>
        <dbReference type="EMBL" id="MDX5992791.1"/>
    </source>
</evidence>
<reference evidence="10 13" key="2">
    <citation type="submission" date="2023-11" db="EMBL/GenBank/DDBJ databases">
        <title>MicrobeMod: A computational toolkit for identifying prokaryotic methylation and restriction-modification with nanopore sequencing.</title>
        <authorList>
            <person name="Crits-Christoph A."/>
            <person name="Kang S.C."/>
            <person name="Lee H."/>
            <person name="Ostrov N."/>
        </authorList>
    </citation>
    <scope>NUCLEOTIDE SEQUENCE [LARGE SCALE GENOMIC DNA]</scope>
    <source>
        <strain evidence="10 13">ATCC BAA-571</strain>
    </source>
</reference>
<organism evidence="11 12">
    <name type="scientific">Ectopseudomonas alcaliphila</name>
    <dbReference type="NCBI Taxonomy" id="101564"/>
    <lineage>
        <taxon>Bacteria</taxon>
        <taxon>Pseudomonadati</taxon>
        <taxon>Pseudomonadota</taxon>
        <taxon>Gammaproteobacteria</taxon>
        <taxon>Pseudomonadales</taxon>
        <taxon>Pseudomonadaceae</taxon>
        <taxon>Ectopseudomonas</taxon>
    </lineage>
</organism>
<dbReference type="InterPro" id="IPR034061">
    <property type="entry name" value="Peptidases_S8_Autotransporter"/>
</dbReference>
<dbReference type="EC" id="3.4.-.-" evidence="10"/>
<keyword evidence="13" id="KW-1185">Reference proteome</keyword>
<name>A0A1G6ZDY9_9GAMM</name>
<feature type="compositionally biased region" description="Pro residues" evidence="8">
    <location>
        <begin position="142"/>
        <end position="171"/>
    </location>
</feature>
<dbReference type="InterPro" id="IPR015500">
    <property type="entry name" value="Peptidase_S8_subtilisin-rel"/>
</dbReference>
<feature type="active site" description="Charge relay system" evidence="6">
    <location>
        <position position="271"/>
    </location>
</feature>
<reference evidence="11 12" key="1">
    <citation type="submission" date="2016-10" db="EMBL/GenBank/DDBJ databases">
        <authorList>
            <person name="de Groot N.N."/>
        </authorList>
    </citation>
    <scope>NUCLEOTIDE SEQUENCE [LARGE SCALE GENOMIC DNA]</scope>
    <source>
        <strain evidence="11 12">JCM 10630</strain>
    </source>
</reference>
<dbReference type="Pfam" id="PF00082">
    <property type="entry name" value="Peptidase_S8"/>
    <property type="match status" value="1"/>
</dbReference>
<dbReference type="Proteomes" id="UP001278050">
    <property type="component" value="Unassembled WGS sequence"/>
</dbReference>
<dbReference type="InterPro" id="IPR022398">
    <property type="entry name" value="Peptidase_S8_His-AS"/>
</dbReference>
<gene>
    <name evidence="11" type="ORF">SAMN05216575_1011767</name>
    <name evidence="10" type="ORF">SIM71_12040</name>
</gene>
<keyword evidence="2 6" id="KW-0645">Protease</keyword>
<feature type="compositionally biased region" description="Pro residues" evidence="8">
    <location>
        <begin position="188"/>
        <end position="215"/>
    </location>
</feature>
<evidence type="ECO:0000259" key="9">
    <source>
        <dbReference type="Pfam" id="PF00082"/>
    </source>
</evidence>
<keyword evidence="3" id="KW-0732">Signal</keyword>
<dbReference type="PROSITE" id="PS00137">
    <property type="entry name" value="SUBTILASE_HIS"/>
    <property type="match status" value="1"/>
</dbReference>
<feature type="active site" description="Charge relay system" evidence="6">
    <location>
        <position position="305"/>
    </location>
</feature>
<evidence type="ECO:0000256" key="3">
    <source>
        <dbReference type="ARBA" id="ARBA00022729"/>
    </source>
</evidence>
<sequence length="951" mass="101554">MALPPPPFPRVSRQLFALALGACLALPAWAVPLPPVELPGAIQNEFVRLYQLPDHMLRLQLEPALEIFPEYREDLVRYLGEDASPQRQALLADIAKATQTERLAWFRSTPGKLGLVAAAVGAGALASKSGGGGGSSSEETRPPAPQPPSAPQPVPVPPQPPVAPEPVPVPPQPPVAPEPVPVPPQPPVAPEPVPVPPQPPVAPEPAPVPPQPPADPDPEPPEEPAPPAEPVDPEQFRTAEFQRTWGLSSIRAEHAYARGATGAGVTVAVVDTGVDIDHPELSGRIAPGGEWVRDGGPRMTDGDGHGTHVAGTIAAARDGQGMHGVAPEARILPIKFLHDGVEGSTTLGTRDALQRQVELGARISNNSWGERSNVATGGYRSRTLDDLDEGQRAYYRDTLAPLYREAQQAGMVFVFAAGNNTSGNTALAAQPSLYAALPVLLPELQGQWLAVVNIQSDGRISAGSHRCGDARAWCLAAPGSMVYSSMPGDGYAHMSGTSMAAPHVSGALALLMDLFPTLSAAQITQRTLVSADRSGIYADADTYGQGLLDLQAASNPIGVLMINTASGELITLDQAGLAQSPALGNALRQSLARVDLVLKDSLDAPFRVSGEMLAEQAGSQRTRIDSEAYRQRLEQEHHMQTLSDGRGLQLRFSGAGEGSGLQAMGQVQAWQQLGDLALSASFNTDPSWSQGLARLDSRLSDSGVTQAFGNPYLSLGQQATGAGMHWQFAPAWSASLQVQLAEAEQRFADRSDSARQQGMQSEWRYQGEHGLSASLQLGVLTEQQRLLGTQGEQWLGGADSHTWFQGLNLSLALNEHWQLFGRYNTGLSKVSGGRWLESANLRSDSFTLGLLGEPHAQWQLGALVYQPLRVSGGEARLQLPTGLNADNSVAWSSTALELSAQGRHMEYELFFRYELPRLPMSFKGSLLHVRDYQNQPGNNDSMLLLNTGLRY</sequence>
<dbReference type="GO" id="GO:0004252">
    <property type="term" value="F:serine-type endopeptidase activity"/>
    <property type="evidence" value="ECO:0007669"/>
    <property type="project" value="UniProtKB-UniRule"/>
</dbReference>
<dbReference type="InterPro" id="IPR023827">
    <property type="entry name" value="Peptidase_S8_Asp-AS"/>
</dbReference>
<feature type="region of interest" description="Disordered" evidence="8">
    <location>
        <begin position="125"/>
        <end position="171"/>
    </location>
</feature>
<evidence type="ECO:0000256" key="8">
    <source>
        <dbReference type="SAM" id="MobiDB-lite"/>
    </source>
</evidence>
<comment type="similarity">
    <text evidence="1 6 7">Belongs to the peptidase S8 family.</text>
</comment>
<evidence type="ECO:0000256" key="5">
    <source>
        <dbReference type="ARBA" id="ARBA00022825"/>
    </source>
</evidence>
<dbReference type="CDD" id="cd04848">
    <property type="entry name" value="Peptidases_S8_Autotransporter_serine_protease_like"/>
    <property type="match status" value="1"/>
</dbReference>
<dbReference type="InterPro" id="IPR036852">
    <property type="entry name" value="Peptidase_S8/S53_dom_sf"/>
</dbReference>
<dbReference type="InterPro" id="IPR000209">
    <property type="entry name" value="Peptidase_S8/S53_dom"/>
</dbReference>
<dbReference type="GO" id="GO:0006508">
    <property type="term" value="P:proteolysis"/>
    <property type="evidence" value="ECO:0007669"/>
    <property type="project" value="UniProtKB-KW"/>
</dbReference>
<accession>A0A1G6ZDY9</accession>
<dbReference type="AlphaFoldDB" id="A0A1G6ZDY9"/>
<dbReference type="PRINTS" id="PR00723">
    <property type="entry name" value="SUBTILISIN"/>
</dbReference>
<protein>
    <submittedName>
        <fullName evidence="10">S8 family peptidase</fullName>
        <ecNumber evidence="10">3.4.-.-</ecNumber>
    </submittedName>
    <submittedName>
        <fullName evidence="11">Serine protease, subtilisin family</fullName>
    </submittedName>
</protein>
<dbReference type="InterPro" id="IPR023828">
    <property type="entry name" value="Peptidase_S8_Ser-AS"/>
</dbReference>
<proteinExistence type="inferred from homology"/>
<feature type="domain" description="Peptidase S8/S53" evidence="9">
    <location>
        <begin position="262"/>
        <end position="546"/>
    </location>
</feature>
<dbReference type="EMBL" id="FNAE01000001">
    <property type="protein sequence ID" value="SDE00513.1"/>
    <property type="molecule type" value="Genomic_DNA"/>
</dbReference>
<dbReference type="PROSITE" id="PS00136">
    <property type="entry name" value="SUBTILASE_ASP"/>
    <property type="match status" value="1"/>
</dbReference>
<dbReference type="RefSeq" id="WP_074676710.1">
    <property type="nucleotide sequence ID" value="NZ_CBCSET010000001.1"/>
</dbReference>
<evidence type="ECO:0000256" key="2">
    <source>
        <dbReference type="ARBA" id="ARBA00022670"/>
    </source>
</evidence>
<evidence type="ECO:0000313" key="11">
    <source>
        <dbReference type="EMBL" id="SDE00513.1"/>
    </source>
</evidence>
<dbReference type="Proteomes" id="UP000182413">
    <property type="component" value="Unassembled WGS sequence"/>
</dbReference>
<evidence type="ECO:0000256" key="7">
    <source>
        <dbReference type="RuleBase" id="RU003355"/>
    </source>
</evidence>
<dbReference type="SUPFAM" id="SSF52743">
    <property type="entry name" value="Subtilisin-like"/>
    <property type="match status" value="1"/>
</dbReference>
<feature type="region of interest" description="Disordered" evidence="8">
    <location>
        <begin position="188"/>
        <end position="232"/>
    </location>
</feature>
<evidence type="ECO:0000256" key="1">
    <source>
        <dbReference type="ARBA" id="ARBA00011073"/>
    </source>
</evidence>
<feature type="active site" description="Charge relay system" evidence="6">
    <location>
        <position position="498"/>
    </location>
</feature>
<dbReference type="InterPro" id="IPR051048">
    <property type="entry name" value="Peptidase_S8/S53_subtilisin"/>
</dbReference>
<dbReference type="PROSITE" id="PS51892">
    <property type="entry name" value="SUBTILASE"/>
    <property type="match status" value="1"/>
</dbReference>
<evidence type="ECO:0000313" key="12">
    <source>
        <dbReference type="Proteomes" id="UP000182413"/>
    </source>
</evidence>
<dbReference type="EMBL" id="JAWXXP010000001">
    <property type="protein sequence ID" value="MDX5992791.1"/>
    <property type="molecule type" value="Genomic_DNA"/>
</dbReference>